<name>A0A7S0G1I9_9RHOD</name>
<evidence type="ECO:0000313" key="1">
    <source>
        <dbReference type="EMBL" id="CAD8392122.1"/>
    </source>
</evidence>
<dbReference type="Gene3D" id="1.25.40.20">
    <property type="entry name" value="Ankyrin repeat-containing domain"/>
    <property type="match status" value="1"/>
</dbReference>
<sequence>MAKWLAHLSLENPVTKSSDRGVRSSTNYKRGWSVLHYCAQYQGETLMKLVEKGADYFSKEEMAKWLSQVETKDANVLLYCARHHFKTLMELVKYGEVCLSEEDGMANWLSCVDKSGWSLLHILGLQKEGEPLRELVKYGERYLQKEQMGKWLARVNEEGYSVLHFCAANHNQVETLISLLDYGEKYMTPEQREEWLLQRVKVFGWRVLFMCAENPNGGETLIKLLEYGDKYLPEEELAKWLSHVMDEGISTKLRSTFFARTFERA</sequence>
<protein>
    <submittedName>
        <fullName evidence="1">Uncharacterized protein</fullName>
    </submittedName>
</protein>
<accession>A0A7S0G1I9</accession>
<proteinExistence type="predicted"/>
<organism evidence="1">
    <name type="scientific">Rhodosorus marinus</name>
    <dbReference type="NCBI Taxonomy" id="101924"/>
    <lineage>
        <taxon>Eukaryota</taxon>
        <taxon>Rhodophyta</taxon>
        <taxon>Stylonematophyceae</taxon>
        <taxon>Stylonematales</taxon>
        <taxon>Stylonemataceae</taxon>
        <taxon>Rhodosorus</taxon>
    </lineage>
</organism>
<dbReference type="SUPFAM" id="SSF48403">
    <property type="entry name" value="Ankyrin repeat"/>
    <property type="match status" value="1"/>
</dbReference>
<gene>
    <name evidence="1" type="ORF">RMAR0315_LOCUS2097</name>
</gene>
<dbReference type="AlphaFoldDB" id="A0A7S0G1I9"/>
<reference evidence="1" key="1">
    <citation type="submission" date="2021-01" db="EMBL/GenBank/DDBJ databases">
        <authorList>
            <person name="Corre E."/>
            <person name="Pelletier E."/>
            <person name="Niang G."/>
            <person name="Scheremetjew M."/>
            <person name="Finn R."/>
            <person name="Kale V."/>
            <person name="Holt S."/>
            <person name="Cochrane G."/>
            <person name="Meng A."/>
            <person name="Brown T."/>
            <person name="Cohen L."/>
        </authorList>
    </citation>
    <scope>NUCLEOTIDE SEQUENCE</scope>
    <source>
        <strain evidence="1">UTEX LB 2760</strain>
    </source>
</reference>
<dbReference type="EMBL" id="HBEK01003822">
    <property type="protein sequence ID" value="CAD8392122.1"/>
    <property type="molecule type" value="Transcribed_RNA"/>
</dbReference>
<dbReference type="InterPro" id="IPR036770">
    <property type="entry name" value="Ankyrin_rpt-contain_sf"/>
</dbReference>